<feature type="region of interest" description="Disordered" evidence="1">
    <location>
        <begin position="151"/>
        <end position="244"/>
    </location>
</feature>
<dbReference type="Proteomes" id="UP001287286">
    <property type="component" value="Unassembled WGS sequence"/>
</dbReference>
<evidence type="ECO:0000313" key="3">
    <source>
        <dbReference type="Proteomes" id="UP001287286"/>
    </source>
</evidence>
<reference evidence="2 3" key="1">
    <citation type="journal article" date="2024" name="Microbiol. Resour. Announc.">
        <title>Genome annotations for the ascomycete fungi Trichoderma harzianum, Trichoderma aggressivum, and Purpureocillium lilacinum.</title>
        <authorList>
            <person name="Beijen E.P.W."/>
            <person name="Ohm R.A."/>
        </authorList>
    </citation>
    <scope>NUCLEOTIDE SEQUENCE [LARGE SCALE GENOMIC DNA]</scope>
    <source>
        <strain evidence="2 3">CBS 150709</strain>
    </source>
</reference>
<accession>A0ABR0C5U6</accession>
<sequence length="397" mass="42844">MIACACSGANVSSLSAFPSGWVVCQTTAWDPDERSGPERWLHSIASLGADKYCISISWNDVRALPLLAQTPDERERGLALDCESPLTAPGRMFRPPSYICSTPGRSHVKLTVRHALSLLVTVNGHPRWDSGFGASGLLPFDSLFSSAECVSTPPRSAGNRQPVRRSGQAALSSSPYELGQNSARPSPRAPRAWTNPSARSCRRALQGGLREPGWAPTVGHITVGLPPRPPTRPHVPAQSARRGGSFDAWAGDPWSLLEGRFRRSAGVWPGHLTLVHHPACPLKPHLGQRRMASRESACTPAPQLQLTPTTRRTHVLRAGRGLAASVQSCVLRAYRPRTPNVGDGRAVRRTVLPPSPMLPPASAPVGRWQRAVALLGFLVFQALLGRARPLRVLSDDI</sequence>
<proteinExistence type="predicted"/>
<evidence type="ECO:0000313" key="2">
    <source>
        <dbReference type="EMBL" id="KAK4091343.1"/>
    </source>
</evidence>
<protein>
    <submittedName>
        <fullName evidence="2">Uncharacterized protein</fullName>
    </submittedName>
</protein>
<name>A0ABR0C5U6_PURLI</name>
<evidence type="ECO:0000256" key="1">
    <source>
        <dbReference type="SAM" id="MobiDB-lite"/>
    </source>
</evidence>
<comment type="caution">
    <text evidence="2">The sequence shown here is derived from an EMBL/GenBank/DDBJ whole genome shotgun (WGS) entry which is preliminary data.</text>
</comment>
<dbReference type="EMBL" id="JAWRVI010000012">
    <property type="protein sequence ID" value="KAK4091343.1"/>
    <property type="molecule type" value="Genomic_DNA"/>
</dbReference>
<gene>
    <name evidence="2" type="ORF">Purlil1_4357</name>
</gene>
<feature type="compositionally biased region" description="Polar residues" evidence="1">
    <location>
        <begin position="169"/>
        <end position="184"/>
    </location>
</feature>
<keyword evidence="3" id="KW-1185">Reference proteome</keyword>
<organism evidence="2 3">
    <name type="scientific">Purpureocillium lilacinum</name>
    <name type="common">Paecilomyces lilacinus</name>
    <dbReference type="NCBI Taxonomy" id="33203"/>
    <lineage>
        <taxon>Eukaryota</taxon>
        <taxon>Fungi</taxon>
        <taxon>Dikarya</taxon>
        <taxon>Ascomycota</taxon>
        <taxon>Pezizomycotina</taxon>
        <taxon>Sordariomycetes</taxon>
        <taxon>Hypocreomycetidae</taxon>
        <taxon>Hypocreales</taxon>
        <taxon>Ophiocordycipitaceae</taxon>
        <taxon>Purpureocillium</taxon>
    </lineage>
</organism>